<keyword evidence="3" id="KW-0472">Membrane</keyword>
<dbReference type="GO" id="GO:0009297">
    <property type="term" value="P:pilus assembly"/>
    <property type="evidence" value="ECO:0007669"/>
    <property type="project" value="InterPro"/>
</dbReference>
<dbReference type="GO" id="GO:0009306">
    <property type="term" value="P:protein secretion"/>
    <property type="evidence" value="ECO:0007669"/>
    <property type="project" value="InterPro"/>
</dbReference>
<feature type="domain" description="Type II/III secretion system secretin-like" evidence="6">
    <location>
        <begin position="395"/>
        <end position="532"/>
    </location>
</feature>
<reference evidence="9 10" key="1">
    <citation type="submission" date="2015-09" db="EMBL/GenBank/DDBJ databases">
        <authorList>
            <person name="Jackson K.R."/>
            <person name="Lunt B.L."/>
            <person name="Fisher J.N.B."/>
            <person name="Gardner A.V."/>
            <person name="Bailey M.E."/>
            <person name="Deus L.M."/>
            <person name="Earl A.S."/>
            <person name="Gibby P.D."/>
            <person name="Hartmann K.A."/>
            <person name="Liu J.E."/>
            <person name="Manci A.M."/>
            <person name="Nielsen D.A."/>
            <person name="Solomon M.B."/>
            <person name="Breakwell D.P."/>
            <person name="Burnett S.H."/>
            <person name="Grose J.H."/>
        </authorList>
    </citation>
    <scope>NUCLEOTIDE SEQUENCE [LARGE SCALE GENOMIC DNA]</scope>
    <source>
        <strain evidence="9 10">2789STDY5608636</strain>
    </source>
</reference>
<feature type="compositionally biased region" description="Low complexity" evidence="4">
    <location>
        <begin position="233"/>
        <end position="255"/>
    </location>
</feature>
<dbReference type="EMBL" id="CYTV01000017">
    <property type="protein sequence ID" value="CUJ13961.1"/>
    <property type="molecule type" value="Genomic_DNA"/>
</dbReference>
<evidence type="ECO:0000256" key="1">
    <source>
        <dbReference type="ARBA" id="ARBA00004370"/>
    </source>
</evidence>
<dbReference type="PROSITE" id="PS51257">
    <property type="entry name" value="PROKAR_LIPOPROTEIN"/>
    <property type="match status" value="1"/>
</dbReference>
<dbReference type="KEGG" id="bpdz:BBN53_20975"/>
<evidence type="ECO:0000256" key="5">
    <source>
        <dbReference type="SAM" id="SignalP"/>
    </source>
</evidence>
<keyword evidence="11" id="KW-1185">Reference proteome</keyword>
<evidence type="ECO:0000256" key="4">
    <source>
        <dbReference type="SAM" id="MobiDB-lite"/>
    </source>
</evidence>
<gene>
    <name evidence="9" type="primary">bfpB_2</name>
    <name evidence="8" type="ORF">BBN53_20975</name>
    <name evidence="9" type="ORF">ERS370011_03963</name>
</gene>
<geneLocation type="plasmid" evidence="8 11">
    <name>unnamed1</name>
</geneLocation>
<dbReference type="InterPro" id="IPR050810">
    <property type="entry name" value="Bact_Secretion_Sys_Channel"/>
</dbReference>
<dbReference type="InterPro" id="IPR013359">
    <property type="entry name" value="Pilus_4B_PilN"/>
</dbReference>
<feature type="region of interest" description="Disordered" evidence="4">
    <location>
        <begin position="226"/>
        <end position="265"/>
    </location>
</feature>
<evidence type="ECO:0000313" key="9">
    <source>
        <dbReference type="EMBL" id="CUJ13961.1"/>
    </source>
</evidence>
<comment type="subcellular location">
    <subcellularLocation>
        <location evidence="1">Membrane</location>
    </subcellularLocation>
</comment>
<evidence type="ECO:0000259" key="6">
    <source>
        <dbReference type="Pfam" id="PF00263"/>
    </source>
</evidence>
<feature type="signal peptide" evidence="5">
    <location>
        <begin position="1"/>
        <end position="18"/>
    </location>
</feature>
<feature type="domain" description="Secretin N-terminal" evidence="7">
    <location>
        <begin position="207"/>
        <end position="283"/>
    </location>
</feature>
<accession>A0A0J6BQI9</accession>
<protein>
    <submittedName>
        <fullName evidence="9">Bundle-forming pilus B</fullName>
    </submittedName>
    <submittedName>
        <fullName evidence="8">Type IVB pilus formation outer membrane protein, R64 PilN family</fullName>
    </submittedName>
</protein>
<dbReference type="Pfam" id="PF00263">
    <property type="entry name" value="Secretin"/>
    <property type="match status" value="1"/>
</dbReference>
<proteinExistence type="predicted"/>
<dbReference type="Pfam" id="PF07655">
    <property type="entry name" value="Secretin_N_2"/>
    <property type="match status" value="1"/>
</dbReference>
<dbReference type="RefSeq" id="WP_048026664.1">
    <property type="nucleotide sequence ID" value="NZ_CAJGUP010000012.1"/>
</dbReference>
<evidence type="ECO:0000313" key="8">
    <source>
        <dbReference type="EMBL" id="ANY18499.1"/>
    </source>
</evidence>
<evidence type="ECO:0000256" key="2">
    <source>
        <dbReference type="ARBA" id="ARBA00022729"/>
    </source>
</evidence>
<name>A0A0J6BQI9_9BORD</name>
<evidence type="ECO:0000313" key="10">
    <source>
        <dbReference type="Proteomes" id="UP000053096"/>
    </source>
</evidence>
<keyword evidence="8" id="KW-0614">Plasmid</keyword>
<reference evidence="8 11" key="2">
    <citation type="submission" date="2016-07" db="EMBL/GenBank/DDBJ databases">
        <title>Complete genome sequences of Bordetella pseudohinzii.</title>
        <authorList>
            <person name="Spilker T."/>
            <person name="Darrah R."/>
            <person name="LiPuma J.J."/>
        </authorList>
    </citation>
    <scope>NUCLEOTIDE SEQUENCE [LARGE SCALE GENOMIC DNA]</scope>
    <source>
        <strain evidence="8 11">HI4681</strain>
        <plasmid evidence="8 11">unnamed1</plasmid>
    </source>
</reference>
<evidence type="ECO:0000313" key="11">
    <source>
        <dbReference type="Proteomes" id="UP000092950"/>
    </source>
</evidence>
<dbReference type="AlphaFoldDB" id="A0A0J6BQI9"/>
<dbReference type="Proteomes" id="UP000053096">
    <property type="component" value="Unassembled WGS sequence"/>
</dbReference>
<dbReference type="PANTHER" id="PTHR30332:SF24">
    <property type="entry name" value="SECRETIN GSPD-RELATED"/>
    <property type="match status" value="1"/>
</dbReference>
<evidence type="ECO:0000256" key="3">
    <source>
        <dbReference type="ARBA" id="ARBA00023136"/>
    </source>
</evidence>
<dbReference type="NCBIfam" id="TIGR02520">
    <property type="entry name" value="pilus_B_mal_scr"/>
    <property type="match status" value="1"/>
</dbReference>
<dbReference type="EMBL" id="CP016441">
    <property type="protein sequence ID" value="ANY18499.1"/>
    <property type="molecule type" value="Genomic_DNA"/>
</dbReference>
<dbReference type="OrthoDB" id="6638496at2"/>
<feature type="chain" id="PRO_5005268038" evidence="5">
    <location>
        <begin position="19"/>
        <end position="563"/>
    </location>
</feature>
<dbReference type="GO" id="GO:0019867">
    <property type="term" value="C:outer membrane"/>
    <property type="evidence" value="ECO:0007669"/>
    <property type="project" value="InterPro"/>
</dbReference>
<evidence type="ECO:0000259" key="7">
    <source>
        <dbReference type="Pfam" id="PF07655"/>
    </source>
</evidence>
<dbReference type="Proteomes" id="UP000092950">
    <property type="component" value="Plasmid unnamed1"/>
</dbReference>
<dbReference type="InterPro" id="IPR004846">
    <property type="entry name" value="T2SS/T3SS_dom"/>
</dbReference>
<sequence>MLHSFRPILISVLALALAGCGALDRINEAMDRGDKTAEGIHQNLERVRNEPEVRIKKLDEPWVSTTPVSVAEKPVPAALKCPLVYVPATPVTLFEISQAITRNCNVRVRVTQDAVDAVNGRYANTMGAGAAAAPTAAAALPPLLPPTQRARMEDTTPMPSPSTGRPNNITIKWTGQPLAGFLDTVTARFGLSWEYRNDTIRIYYLETRVFRVFARNAKTSMKTTVVAGTKVQSSSSGGLTNSNTSAGSSESSGGSIQTTEISSEDSITEDIRNTLNAMHTPGTPPISYAASTGTVMVTDTPDVLDQIETYLAAENKVLTRQVLFFVQVLEVELTNTDQLGIDWSAVYNSLSGKYGLSLTNNFAVDSNAMSASGSVLDTATGGAAAFAGTKFIINALSSQGKVVTSNQPILRTLNLRTAPLQISTETGYLAQSSSSQTANVGSMSSLSPGIVVTGFNLNLSPMITHGKTMLLDFDMNFSPDPTITRKESGDAAIEVPTTNKRLFRQSISIESGQTMIISGFEQSTERSEKAGVGQTYNWLFGGGGKTSGRRMAVAILVTPIIQD</sequence>
<dbReference type="InterPro" id="IPR011514">
    <property type="entry name" value="Secretin_N_2"/>
</dbReference>
<keyword evidence="2 5" id="KW-0732">Signal</keyword>
<dbReference type="PANTHER" id="PTHR30332">
    <property type="entry name" value="PROBABLE GENERAL SECRETION PATHWAY PROTEIN D"/>
    <property type="match status" value="1"/>
</dbReference>
<accession>A0A0M7HVH9</accession>
<organism evidence="9 10">
    <name type="scientific">Bordetella pseudohinzii</name>
    <dbReference type="NCBI Taxonomy" id="1331258"/>
    <lineage>
        <taxon>Bacteria</taxon>
        <taxon>Pseudomonadati</taxon>
        <taxon>Pseudomonadota</taxon>
        <taxon>Betaproteobacteria</taxon>
        <taxon>Burkholderiales</taxon>
        <taxon>Alcaligenaceae</taxon>
        <taxon>Bordetella</taxon>
    </lineage>
</organism>